<dbReference type="InterPro" id="IPR011537">
    <property type="entry name" value="NADH-UbQ_OxRdtase_suF"/>
</dbReference>
<dbReference type="SUPFAM" id="SSF140490">
    <property type="entry name" value="Nqo1C-terminal domain-like"/>
    <property type="match status" value="1"/>
</dbReference>
<evidence type="ECO:0000256" key="9">
    <source>
        <dbReference type="ARBA" id="ARBA00023004"/>
    </source>
</evidence>
<dbReference type="InterPro" id="IPR001949">
    <property type="entry name" value="NADH-UbQ_OxRdtase_51kDa_CS"/>
</dbReference>
<dbReference type="EC" id="7.1.1.-" evidence="13"/>
<name>A0ABV4TWG6_9GAMM</name>
<dbReference type="SMART" id="SM00928">
    <property type="entry name" value="NADH_4Fe-4S"/>
    <property type="match status" value="1"/>
</dbReference>
<keyword evidence="8" id="KW-1278">Translocase</keyword>
<evidence type="ECO:0000256" key="2">
    <source>
        <dbReference type="ARBA" id="ARBA00001966"/>
    </source>
</evidence>
<evidence type="ECO:0000256" key="4">
    <source>
        <dbReference type="ARBA" id="ARBA00022485"/>
    </source>
</evidence>
<evidence type="ECO:0000313" key="15">
    <source>
        <dbReference type="EMBL" id="MFA9461652.1"/>
    </source>
</evidence>
<dbReference type="Pfam" id="PF01512">
    <property type="entry name" value="Complex1_51K"/>
    <property type="match status" value="1"/>
</dbReference>
<dbReference type="GO" id="GO:0050136">
    <property type="term" value="F:NADH dehydrogenase (quinone) (non-electrogenic) activity"/>
    <property type="evidence" value="ECO:0007669"/>
    <property type="project" value="UniProtKB-EC"/>
</dbReference>
<keyword evidence="16" id="KW-1185">Reference proteome</keyword>
<dbReference type="InterPro" id="IPR011538">
    <property type="entry name" value="Nuo51_FMN-bd"/>
</dbReference>
<gene>
    <name evidence="15" type="primary">nuoF</name>
    <name evidence="15" type="ORF">ACERLL_12550</name>
</gene>
<dbReference type="InterPro" id="IPR037225">
    <property type="entry name" value="Nuo51_FMN-bd_sf"/>
</dbReference>
<evidence type="ECO:0000256" key="3">
    <source>
        <dbReference type="ARBA" id="ARBA00007523"/>
    </source>
</evidence>
<evidence type="ECO:0000256" key="6">
    <source>
        <dbReference type="ARBA" id="ARBA00022643"/>
    </source>
</evidence>
<organism evidence="15 16">
    <name type="scientific">Thiohalorhabdus methylotrophus</name>
    <dbReference type="NCBI Taxonomy" id="3242694"/>
    <lineage>
        <taxon>Bacteria</taxon>
        <taxon>Pseudomonadati</taxon>
        <taxon>Pseudomonadota</taxon>
        <taxon>Gammaproteobacteria</taxon>
        <taxon>Thiohalorhabdales</taxon>
        <taxon>Thiohalorhabdaceae</taxon>
        <taxon>Thiohalorhabdus</taxon>
    </lineage>
</organism>
<evidence type="ECO:0000256" key="10">
    <source>
        <dbReference type="ARBA" id="ARBA00023014"/>
    </source>
</evidence>
<dbReference type="Gene3D" id="6.10.250.1450">
    <property type="match status" value="1"/>
</dbReference>
<comment type="function">
    <text evidence="13">NDH-1 shuttles electrons from NADH, via FMN and iron-sulfur (Fe-S) centers, to quinones in the respiratory chain.</text>
</comment>
<evidence type="ECO:0000259" key="14">
    <source>
        <dbReference type="SMART" id="SM00928"/>
    </source>
</evidence>
<keyword evidence="15" id="KW-0560">Oxidoreductase</keyword>
<dbReference type="Gene3D" id="3.40.50.11540">
    <property type="entry name" value="NADH-ubiquinone oxidoreductase 51kDa subunit"/>
    <property type="match status" value="1"/>
</dbReference>
<reference evidence="15 16" key="1">
    <citation type="submission" date="2024-08" db="EMBL/GenBank/DDBJ databases">
        <title>Whole-genome sequencing of halo(alkali)philic microorganisms from hypersaline lakes.</title>
        <authorList>
            <person name="Sorokin D.Y."/>
            <person name="Merkel A.Y."/>
            <person name="Messina E."/>
            <person name="Yakimov M."/>
        </authorList>
    </citation>
    <scope>NUCLEOTIDE SEQUENCE [LARGE SCALE GENOMIC DNA]</scope>
    <source>
        <strain evidence="15 16">Cl-TMA</strain>
    </source>
</reference>
<accession>A0ABV4TWG6</accession>
<keyword evidence="10 13" id="KW-0411">Iron-sulfur</keyword>
<keyword evidence="9 13" id="KW-0408">Iron</keyword>
<dbReference type="Proteomes" id="UP001575181">
    <property type="component" value="Unassembled WGS sequence"/>
</dbReference>
<comment type="caution">
    <text evidence="15">The sequence shown here is derived from an EMBL/GenBank/DDBJ whole genome shotgun (WGS) entry which is preliminary data.</text>
</comment>
<dbReference type="SUPFAM" id="SSF142019">
    <property type="entry name" value="Nqo1 FMN-binding domain-like"/>
    <property type="match status" value="1"/>
</dbReference>
<dbReference type="PANTHER" id="PTHR11780">
    <property type="entry name" value="NADH-UBIQUINONE OXIDOREDUCTASE FLAVOPROTEIN 1 NDUFV1"/>
    <property type="match status" value="1"/>
</dbReference>
<dbReference type="Pfam" id="PF10531">
    <property type="entry name" value="SLBB"/>
    <property type="match status" value="1"/>
</dbReference>
<dbReference type="EMBL" id="JBGUAW010000008">
    <property type="protein sequence ID" value="MFA9461652.1"/>
    <property type="molecule type" value="Genomic_DNA"/>
</dbReference>
<evidence type="ECO:0000313" key="16">
    <source>
        <dbReference type="Proteomes" id="UP001575181"/>
    </source>
</evidence>
<evidence type="ECO:0000256" key="5">
    <source>
        <dbReference type="ARBA" id="ARBA00022630"/>
    </source>
</evidence>
<dbReference type="Pfam" id="PF10589">
    <property type="entry name" value="NADH_4Fe-4S"/>
    <property type="match status" value="1"/>
</dbReference>
<comment type="cofactor">
    <cofactor evidence="2 13">
        <name>[4Fe-4S] cluster</name>
        <dbReference type="ChEBI" id="CHEBI:49883"/>
    </cofactor>
</comment>
<keyword evidence="4 13" id="KW-0004">4Fe-4S</keyword>
<dbReference type="PANTHER" id="PTHR11780:SF10">
    <property type="entry name" value="NADH DEHYDROGENASE [UBIQUINONE] FLAVOPROTEIN 1, MITOCHONDRIAL"/>
    <property type="match status" value="1"/>
</dbReference>
<dbReference type="NCBIfam" id="TIGR01959">
    <property type="entry name" value="nuoF_fam"/>
    <property type="match status" value="1"/>
</dbReference>
<feature type="domain" description="NADH-ubiquinone oxidoreductase 51kDa subunit iron-sulphur binding" evidence="14">
    <location>
        <begin position="334"/>
        <end position="379"/>
    </location>
</feature>
<dbReference type="InterPro" id="IPR050837">
    <property type="entry name" value="ComplexI_51kDa_subunit"/>
</dbReference>
<comment type="catalytic activity">
    <reaction evidence="12 13">
        <text>a quinone + NADH + 5 H(+)(in) = a quinol + NAD(+) + 4 H(+)(out)</text>
        <dbReference type="Rhea" id="RHEA:57888"/>
        <dbReference type="ChEBI" id="CHEBI:15378"/>
        <dbReference type="ChEBI" id="CHEBI:24646"/>
        <dbReference type="ChEBI" id="CHEBI:57540"/>
        <dbReference type="ChEBI" id="CHEBI:57945"/>
        <dbReference type="ChEBI" id="CHEBI:132124"/>
    </reaction>
</comment>
<dbReference type="NCBIfam" id="NF010120">
    <property type="entry name" value="PRK13596.1"/>
    <property type="match status" value="1"/>
</dbReference>
<evidence type="ECO:0000256" key="8">
    <source>
        <dbReference type="ARBA" id="ARBA00022967"/>
    </source>
</evidence>
<keyword evidence="6 13" id="KW-0288">FMN</keyword>
<dbReference type="Gene3D" id="1.20.1440.230">
    <property type="entry name" value="NADH-ubiquinone oxidoreductase 51kDa subunit, iron-sulphur binding domain"/>
    <property type="match status" value="1"/>
</dbReference>
<keyword evidence="7 13" id="KW-0479">Metal-binding</keyword>
<comment type="similarity">
    <text evidence="3 13">Belongs to the complex I 51 kDa subunit family.</text>
</comment>
<keyword evidence="5 13" id="KW-0285">Flavoprotein</keyword>
<dbReference type="RefSeq" id="WP_373656435.1">
    <property type="nucleotide sequence ID" value="NZ_JBGUAW010000008.1"/>
</dbReference>
<sequence length="440" mass="47870">MPEYPKDYTLVTLDGTDRPDCHTLQAYLDNGGYRAVKKVLQEGMTRDDVIGEVKQSGLRGRGGAGFPTGLKWSFMPVDTPQPKYLACNADEAEPGTFKDRDIMRYNPHMLVEGMVIGGFAVDATVGYVYIRGEFWEPYVRVQQAIDEAYEAGYLGQNILGSGVDFDLYVHRGGGAYIAGEETAMLESIEGKKAMPRFKPPFPANYGIFGRPTTVNNVETLASVPAIINNGGEWFQNLGTPDSGGTKIFAVSGHVNRPGNYEVPMGTPFSELLELAGGMRDGNRLKAVIPGGPSVPIVPGDVMMDANMDYESLSKAGTMLGAGSVIVMDETTCIVRAVERVAKFFFHESCGQCTPCREGAGWLYRIVHRIEQGQGRQEDLDTLLNIGSRIEGRTICAFGDAEVAPVVSSIQHFRDEYEYHIEHKHCMVGASAPAGKIAEAG</sequence>
<dbReference type="InterPro" id="IPR019575">
    <property type="entry name" value="Nuop51_4Fe4S-bd"/>
</dbReference>
<dbReference type="PROSITE" id="PS00645">
    <property type="entry name" value="COMPLEX1_51K_2"/>
    <property type="match status" value="1"/>
</dbReference>
<evidence type="ECO:0000256" key="11">
    <source>
        <dbReference type="ARBA" id="ARBA00023027"/>
    </source>
</evidence>
<dbReference type="SUPFAM" id="SSF142984">
    <property type="entry name" value="Nqo1 middle domain-like"/>
    <property type="match status" value="1"/>
</dbReference>
<evidence type="ECO:0000256" key="7">
    <source>
        <dbReference type="ARBA" id="ARBA00022723"/>
    </source>
</evidence>
<dbReference type="InterPro" id="IPR037207">
    <property type="entry name" value="Nuop51_4Fe4S-bd_sf"/>
</dbReference>
<evidence type="ECO:0000256" key="1">
    <source>
        <dbReference type="ARBA" id="ARBA00001917"/>
    </source>
</evidence>
<keyword evidence="13" id="KW-0874">Quinone</keyword>
<dbReference type="Gene3D" id="3.10.20.600">
    <property type="match status" value="1"/>
</dbReference>
<evidence type="ECO:0000256" key="13">
    <source>
        <dbReference type="RuleBase" id="RU364066"/>
    </source>
</evidence>
<proteinExistence type="inferred from homology"/>
<dbReference type="InterPro" id="IPR019554">
    <property type="entry name" value="Soluble_ligand-bd"/>
</dbReference>
<protein>
    <recommendedName>
        <fullName evidence="13">NADH-quinone oxidoreductase subunit F</fullName>
        <ecNumber evidence="13">7.1.1.-</ecNumber>
    </recommendedName>
</protein>
<comment type="cofactor">
    <cofactor evidence="1 13">
        <name>FMN</name>
        <dbReference type="ChEBI" id="CHEBI:58210"/>
    </cofactor>
</comment>
<keyword evidence="11 13" id="KW-0520">NAD</keyword>
<evidence type="ECO:0000256" key="12">
    <source>
        <dbReference type="ARBA" id="ARBA00047712"/>
    </source>
</evidence>